<name>A0A8S5R370_9CAUD</name>
<reference evidence="1" key="1">
    <citation type="journal article" date="2021" name="Proc. Natl. Acad. Sci. U.S.A.">
        <title>A Catalog of Tens of Thousands of Viruses from Human Metagenomes Reveals Hidden Associations with Chronic Diseases.</title>
        <authorList>
            <person name="Tisza M.J."/>
            <person name="Buck C.B."/>
        </authorList>
    </citation>
    <scope>NUCLEOTIDE SEQUENCE</scope>
    <source>
        <strain evidence="1">Ct8nN1</strain>
    </source>
</reference>
<protein>
    <submittedName>
        <fullName evidence="1">Uncharacterized protein</fullName>
    </submittedName>
</protein>
<dbReference type="EMBL" id="BK015804">
    <property type="protein sequence ID" value="DAE25927.1"/>
    <property type="molecule type" value="Genomic_DNA"/>
</dbReference>
<proteinExistence type="predicted"/>
<accession>A0A8S5R370</accession>
<sequence>MVCIRLGRNKRKLLSKLWKISRAKKLINQTKI</sequence>
<evidence type="ECO:0000313" key="1">
    <source>
        <dbReference type="EMBL" id="DAE25927.1"/>
    </source>
</evidence>
<organism evidence="1">
    <name type="scientific">Podoviridae sp. ct8nN1</name>
    <dbReference type="NCBI Taxonomy" id="2827296"/>
    <lineage>
        <taxon>Viruses</taxon>
        <taxon>Duplodnaviria</taxon>
        <taxon>Heunggongvirae</taxon>
        <taxon>Uroviricota</taxon>
        <taxon>Caudoviricetes</taxon>
    </lineage>
</organism>